<feature type="transmembrane region" description="Helical" evidence="7">
    <location>
        <begin position="83"/>
        <end position="106"/>
    </location>
</feature>
<evidence type="ECO:0000256" key="7">
    <source>
        <dbReference type="RuleBase" id="RU363032"/>
    </source>
</evidence>
<keyword evidence="10" id="KW-1185">Reference proteome</keyword>
<comment type="similarity">
    <text evidence="7">Belongs to the binding-protein-dependent transport system permease family.</text>
</comment>
<dbReference type="CDD" id="cd06261">
    <property type="entry name" value="TM_PBP2"/>
    <property type="match status" value="1"/>
</dbReference>
<dbReference type="PANTHER" id="PTHR30450">
    <property type="entry name" value="ABC TRANSPORTER PERMEASE"/>
    <property type="match status" value="1"/>
</dbReference>
<accession>A0A239FYU2</accession>
<evidence type="ECO:0000256" key="2">
    <source>
        <dbReference type="ARBA" id="ARBA00022448"/>
    </source>
</evidence>
<keyword evidence="4 7" id="KW-0812">Transmembrane</keyword>
<gene>
    <name evidence="9" type="ORF">SAMN06264365_11990</name>
</gene>
<feature type="transmembrane region" description="Helical" evidence="7">
    <location>
        <begin position="53"/>
        <end position="77"/>
    </location>
</feature>
<keyword evidence="5 7" id="KW-1133">Transmembrane helix</keyword>
<dbReference type="Pfam" id="PF00528">
    <property type="entry name" value="BPD_transp_1"/>
    <property type="match status" value="1"/>
</dbReference>
<evidence type="ECO:0000256" key="6">
    <source>
        <dbReference type="ARBA" id="ARBA00023136"/>
    </source>
</evidence>
<dbReference type="GO" id="GO:0048473">
    <property type="term" value="P:D-methionine transmembrane transport"/>
    <property type="evidence" value="ECO:0007669"/>
    <property type="project" value="TreeGrafter"/>
</dbReference>
<dbReference type="InterPro" id="IPR051322">
    <property type="entry name" value="AA_ABC_Transporter_Permease"/>
</dbReference>
<keyword evidence="3" id="KW-1003">Cell membrane</keyword>
<feature type="transmembrane region" description="Helical" evidence="7">
    <location>
        <begin position="20"/>
        <end position="41"/>
    </location>
</feature>
<feature type="transmembrane region" description="Helical" evidence="7">
    <location>
        <begin position="135"/>
        <end position="160"/>
    </location>
</feature>
<dbReference type="RefSeq" id="WP_089297485.1">
    <property type="nucleotide sequence ID" value="NZ_BOMU01000085.1"/>
</dbReference>
<dbReference type="OrthoDB" id="9793490at2"/>
<reference evidence="9 10" key="1">
    <citation type="submission" date="2017-06" db="EMBL/GenBank/DDBJ databases">
        <authorList>
            <person name="Kim H.J."/>
            <person name="Triplett B.A."/>
        </authorList>
    </citation>
    <scope>NUCLEOTIDE SEQUENCE [LARGE SCALE GENOMIC DNA]</scope>
    <source>
        <strain evidence="9 10">DSM 43151</strain>
    </source>
</reference>
<evidence type="ECO:0000256" key="1">
    <source>
        <dbReference type="ARBA" id="ARBA00004651"/>
    </source>
</evidence>
<dbReference type="PANTHER" id="PTHR30450:SF14">
    <property type="entry name" value="TRANSPORTER, PERMEASE PROTEIN, PUTATIVE-RELATED"/>
    <property type="match status" value="1"/>
</dbReference>
<dbReference type="AlphaFoldDB" id="A0A239FYU2"/>
<dbReference type="PROSITE" id="PS50928">
    <property type="entry name" value="ABC_TM1"/>
    <property type="match status" value="1"/>
</dbReference>
<keyword evidence="6 7" id="KW-0472">Membrane</keyword>
<evidence type="ECO:0000313" key="9">
    <source>
        <dbReference type="EMBL" id="SNS61452.1"/>
    </source>
</evidence>
<evidence type="ECO:0000313" key="10">
    <source>
        <dbReference type="Proteomes" id="UP000198415"/>
    </source>
</evidence>
<feature type="transmembrane region" description="Helical" evidence="7">
    <location>
        <begin position="189"/>
        <end position="213"/>
    </location>
</feature>
<protein>
    <submittedName>
        <fullName evidence="9">D-methionine transport system permease protein</fullName>
    </submittedName>
</protein>
<dbReference type="EMBL" id="FZNR01000019">
    <property type="protein sequence ID" value="SNS61452.1"/>
    <property type="molecule type" value="Genomic_DNA"/>
</dbReference>
<dbReference type="Gene3D" id="1.10.3720.10">
    <property type="entry name" value="MetI-like"/>
    <property type="match status" value="1"/>
</dbReference>
<keyword evidence="2 7" id="KW-0813">Transport</keyword>
<evidence type="ECO:0000256" key="5">
    <source>
        <dbReference type="ARBA" id="ARBA00022989"/>
    </source>
</evidence>
<dbReference type="Proteomes" id="UP000198415">
    <property type="component" value="Unassembled WGS sequence"/>
</dbReference>
<dbReference type="InterPro" id="IPR035906">
    <property type="entry name" value="MetI-like_sf"/>
</dbReference>
<feature type="domain" description="ABC transmembrane type-1" evidence="8">
    <location>
        <begin position="15"/>
        <end position="208"/>
    </location>
</feature>
<dbReference type="SUPFAM" id="SSF161098">
    <property type="entry name" value="MetI-like"/>
    <property type="match status" value="1"/>
</dbReference>
<organism evidence="9 10">
    <name type="scientific">Actinoplanes regularis</name>
    <dbReference type="NCBI Taxonomy" id="52697"/>
    <lineage>
        <taxon>Bacteria</taxon>
        <taxon>Bacillati</taxon>
        <taxon>Actinomycetota</taxon>
        <taxon>Actinomycetes</taxon>
        <taxon>Micromonosporales</taxon>
        <taxon>Micromonosporaceae</taxon>
        <taxon>Actinoplanes</taxon>
    </lineage>
</organism>
<dbReference type="GO" id="GO:0005886">
    <property type="term" value="C:plasma membrane"/>
    <property type="evidence" value="ECO:0007669"/>
    <property type="project" value="UniProtKB-SubCell"/>
</dbReference>
<evidence type="ECO:0000259" key="8">
    <source>
        <dbReference type="PROSITE" id="PS50928"/>
    </source>
</evidence>
<proteinExistence type="inferred from homology"/>
<dbReference type="InterPro" id="IPR000515">
    <property type="entry name" value="MetI-like"/>
</dbReference>
<evidence type="ECO:0000256" key="4">
    <source>
        <dbReference type="ARBA" id="ARBA00022692"/>
    </source>
</evidence>
<sequence length="219" mass="23091">MDEFLTNLPEFRAAIWQTFYMVGISVVLGGLLGLALGLVLYATRPGSLMSNRAVFVGVNILVNVVRPIPFVIFLMAIQPLMKAMIGTTIGTDAVTFALTLAAAFAVSRVIEQTLIAVDPGVVEAARAAGARPLSILLTVVVPEALGPVILGYTFIFVAVVDMSAQAGLFGGGGLGSFAITHGSQRYNWVVVYITVAVIILIVQAGQFAGNALARRALRR</sequence>
<comment type="subcellular location">
    <subcellularLocation>
        <location evidence="1 7">Cell membrane</location>
        <topology evidence="1 7">Multi-pass membrane protein</topology>
    </subcellularLocation>
</comment>
<evidence type="ECO:0000256" key="3">
    <source>
        <dbReference type="ARBA" id="ARBA00022475"/>
    </source>
</evidence>
<name>A0A239FYU2_9ACTN</name>